<dbReference type="InParanoid" id="M1CF48"/>
<organism evidence="1 2">
    <name type="scientific">Solanum tuberosum</name>
    <name type="common">Potato</name>
    <dbReference type="NCBI Taxonomy" id="4113"/>
    <lineage>
        <taxon>Eukaryota</taxon>
        <taxon>Viridiplantae</taxon>
        <taxon>Streptophyta</taxon>
        <taxon>Embryophyta</taxon>
        <taxon>Tracheophyta</taxon>
        <taxon>Spermatophyta</taxon>
        <taxon>Magnoliopsida</taxon>
        <taxon>eudicotyledons</taxon>
        <taxon>Gunneridae</taxon>
        <taxon>Pentapetalae</taxon>
        <taxon>asterids</taxon>
        <taxon>lamiids</taxon>
        <taxon>Solanales</taxon>
        <taxon>Solanaceae</taxon>
        <taxon>Solanoideae</taxon>
        <taxon>Solaneae</taxon>
        <taxon>Solanum</taxon>
    </lineage>
</organism>
<sequence>MVDVPRVAGTKVNICCIALSKTSSLQIQLSHITTFSAKPPRSLLMHSDPPC</sequence>
<reference evidence="2" key="1">
    <citation type="journal article" date="2011" name="Nature">
        <title>Genome sequence and analysis of the tuber crop potato.</title>
        <authorList>
            <consortium name="The Potato Genome Sequencing Consortium"/>
        </authorList>
    </citation>
    <scope>NUCLEOTIDE SEQUENCE [LARGE SCALE GENOMIC DNA]</scope>
    <source>
        <strain evidence="2">cv. DM1-3 516 R44</strain>
    </source>
</reference>
<dbReference type="Gramene" id="PGSC0003DMT400066171">
    <property type="protein sequence ID" value="PGSC0003DMT400066171"/>
    <property type="gene ID" value="PGSC0003DMG402025754"/>
</dbReference>
<name>M1CF48_SOLTU</name>
<protein>
    <submittedName>
        <fullName evidence="1">Uncharacterized protein</fullName>
    </submittedName>
</protein>
<evidence type="ECO:0000313" key="1">
    <source>
        <dbReference type="EnsemblPlants" id="PGSC0003DMT400066171"/>
    </source>
</evidence>
<dbReference type="HOGENOM" id="CLU_3110155_0_0_1"/>
<evidence type="ECO:0000313" key="2">
    <source>
        <dbReference type="Proteomes" id="UP000011115"/>
    </source>
</evidence>
<accession>M1CF48</accession>
<proteinExistence type="predicted"/>
<keyword evidence="2" id="KW-1185">Reference proteome</keyword>
<dbReference type="PaxDb" id="4113-PGSC0003DMT400066171"/>
<dbReference type="Proteomes" id="UP000011115">
    <property type="component" value="Unassembled WGS sequence"/>
</dbReference>
<dbReference type="EnsemblPlants" id="PGSC0003DMT400066171">
    <property type="protein sequence ID" value="PGSC0003DMT400066171"/>
    <property type="gene ID" value="PGSC0003DMG402025754"/>
</dbReference>
<dbReference type="AlphaFoldDB" id="M1CF48"/>
<reference evidence="1" key="2">
    <citation type="submission" date="2015-06" db="UniProtKB">
        <authorList>
            <consortium name="EnsemblPlants"/>
        </authorList>
    </citation>
    <scope>IDENTIFICATION</scope>
    <source>
        <strain evidence="1">DM1-3 516 R44</strain>
    </source>
</reference>